<proteinExistence type="predicted"/>
<keyword evidence="3" id="KW-1185">Reference proteome</keyword>
<feature type="region of interest" description="Disordered" evidence="1">
    <location>
        <begin position="96"/>
        <end position="126"/>
    </location>
</feature>
<feature type="compositionally biased region" description="Basic residues" evidence="1">
    <location>
        <begin position="1"/>
        <end position="11"/>
    </location>
</feature>
<accession>A0A1E7FA20</accession>
<dbReference type="EMBL" id="KV784359">
    <property type="protein sequence ID" value="OEU15011.1"/>
    <property type="molecule type" value="Genomic_DNA"/>
</dbReference>
<evidence type="ECO:0000313" key="3">
    <source>
        <dbReference type="Proteomes" id="UP000095751"/>
    </source>
</evidence>
<gene>
    <name evidence="2" type="ORF">FRACYDRAFT_239691</name>
</gene>
<dbReference type="AlphaFoldDB" id="A0A1E7FA20"/>
<dbReference type="Proteomes" id="UP000095751">
    <property type="component" value="Unassembled WGS sequence"/>
</dbReference>
<reference evidence="2 3" key="1">
    <citation type="submission" date="2016-09" db="EMBL/GenBank/DDBJ databases">
        <title>Extensive genetic diversity and differential bi-allelic expression allows diatom success in the polar Southern Ocean.</title>
        <authorList>
            <consortium name="DOE Joint Genome Institute"/>
            <person name="Mock T."/>
            <person name="Otillar R.P."/>
            <person name="Strauss J."/>
            <person name="Dupont C."/>
            <person name="Frickenhaus S."/>
            <person name="Maumus F."/>
            <person name="Mcmullan M."/>
            <person name="Sanges R."/>
            <person name="Schmutz J."/>
            <person name="Toseland A."/>
            <person name="Valas R."/>
            <person name="Veluchamy A."/>
            <person name="Ward B.J."/>
            <person name="Allen A."/>
            <person name="Barry K."/>
            <person name="Falciatore A."/>
            <person name="Ferrante M."/>
            <person name="Fortunato A.E."/>
            <person name="Gloeckner G."/>
            <person name="Gruber A."/>
            <person name="Hipkin R."/>
            <person name="Janech M."/>
            <person name="Kroth P."/>
            <person name="Leese F."/>
            <person name="Lindquist E."/>
            <person name="Lyon B.R."/>
            <person name="Martin J."/>
            <person name="Mayer C."/>
            <person name="Parker M."/>
            <person name="Quesneville H."/>
            <person name="Raymond J."/>
            <person name="Uhlig C."/>
            <person name="Valentin K.U."/>
            <person name="Worden A.Z."/>
            <person name="Armbrust E.V."/>
            <person name="Bowler C."/>
            <person name="Green B."/>
            <person name="Moulton V."/>
            <person name="Van Oosterhout C."/>
            <person name="Grigoriev I."/>
        </authorList>
    </citation>
    <scope>NUCLEOTIDE SEQUENCE [LARGE SCALE GENOMIC DNA]</scope>
    <source>
        <strain evidence="2 3">CCMP1102</strain>
    </source>
</reference>
<sequence>MVSRGGGRRGRYNGYHLEEENKDDDEEEEEEETQVVEERRNTISVTEATRIRDAQYLAQEALRIAIEARHAARRLQEYRSRIMLLPHRRSYDIRMNDDDTISTSTLRGGGGGGVEGRGDNDSSTSL</sequence>
<feature type="compositionally biased region" description="Acidic residues" evidence="1">
    <location>
        <begin position="20"/>
        <end position="35"/>
    </location>
</feature>
<protein>
    <submittedName>
        <fullName evidence="2">Uncharacterized protein</fullName>
    </submittedName>
</protein>
<dbReference type="KEGG" id="fcy:FRACYDRAFT_239691"/>
<name>A0A1E7FA20_9STRA</name>
<evidence type="ECO:0000256" key="1">
    <source>
        <dbReference type="SAM" id="MobiDB-lite"/>
    </source>
</evidence>
<dbReference type="InParanoid" id="A0A1E7FA20"/>
<evidence type="ECO:0000313" key="2">
    <source>
        <dbReference type="EMBL" id="OEU15011.1"/>
    </source>
</evidence>
<feature type="region of interest" description="Disordered" evidence="1">
    <location>
        <begin position="1"/>
        <end position="41"/>
    </location>
</feature>
<organism evidence="2 3">
    <name type="scientific">Fragilariopsis cylindrus CCMP1102</name>
    <dbReference type="NCBI Taxonomy" id="635003"/>
    <lineage>
        <taxon>Eukaryota</taxon>
        <taxon>Sar</taxon>
        <taxon>Stramenopiles</taxon>
        <taxon>Ochrophyta</taxon>
        <taxon>Bacillariophyta</taxon>
        <taxon>Bacillariophyceae</taxon>
        <taxon>Bacillariophycidae</taxon>
        <taxon>Bacillariales</taxon>
        <taxon>Bacillariaceae</taxon>
        <taxon>Fragilariopsis</taxon>
    </lineage>
</organism>